<evidence type="ECO:0000256" key="10">
    <source>
        <dbReference type="SAM" id="Phobius"/>
    </source>
</evidence>
<accession>A4BKF6</accession>
<evidence type="ECO:0000256" key="9">
    <source>
        <dbReference type="RuleBase" id="RU003923"/>
    </source>
</evidence>
<keyword evidence="7 10" id="KW-1133">Transmembrane helix</keyword>
<evidence type="ECO:0000259" key="11">
    <source>
        <dbReference type="Pfam" id="PF00482"/>
    </source>
</evidence>
<dbReference type="PRINTS" id="PR00812">
    <property type="entry name" value="BCTERIALGSPF"/>
</dbReference>
<gene>
    <name evidence="12" type="ORF">MED297_03482</name>
</gene>
<feature type="domain" description="Type II secretion system protein GspF" evidence="11">
    <location>
        <begin position="73"/>
        <end position="196"/>
    </location>
</feature>
<dbReference type="STRING" id="314283.MED297_03482"/>
<dbReference type="EMBL" id="AAOE01000044">
    <property type="protein sequence ID" value="EAR07403.1"/>
    <property type="molecule type" value="Genomic_DNA"/>
</dbReference>
<evidence type="ECO:0000256" key="8">
    <source>
        <dbReference type="ARBA" id="ARBA00023136"/>
    </source>
</evidence>
<feature type="transmembrane region" description="Helical" evidence="10">
    <location>
        <begin position="175"/>
        <end position="195"/>
    </location>
</feature>
<evidence type="ECO:0000256" key="4">
    <source>
        <dbReference type="ARBA" id="ARBA00022475"/>
    </source>
</evidence>
<dbReference type="GO" id="GO:0015628">
    <property type="term" value="P:protein secretion by the type II secretion system"/>
    <property type="evidence" value="ECO:0007669"/>
    <property type="project" value="TreeGrafter"/>
</dbReference>
<dbReference type="PROSITE" id="PS00874">
    <property type="entry name" value="T2SP_F"/>
    <property type="match status" value="1"/>
</dbReference>
<evidence type="ECO:0000256" key="2">
    <source>
        <dbReference type="ARBA" id="ARBA00005745"/>
    </source>
</evidence>
<reference evidence="12 13" key="1">
    <citation type="submission" date="2006-02" db="EMBL/GenBank/DDBJ databases">
        <authorList>
            <person name="Pinhassi J."/>
            <person name="Pedros-Alio C."/>
            <person name="Ferriera S."/>
            <person name="Johnson J."/>
            <person name="Kravitz S."/>
            <person name="Halpern A."/>
            <person name="Remington K."/>
            <person name="Beeson K."/>
            <person name="Tran B."/>
            <person name="Rogers Y.-H."/>
            <person name="Friedman R."/>
            <person name="Venter J.C."/>
        </authorList>
    </citation>
    <scope>NUCLEOTIDE SEQUENCE [LARGE SCALE GENOMIC DNA]</scope>
    <source>
        <strain evidence="12 13">MED297</strain>
    </source>
</reference>
<keyword evidence="6 9" id="KW-0812">Transmembrane</keyword>
<dbReference type="FunFam" id="1.20.81.30:FF:000001">
    <property type="entry name" value="Type II secretion system protein F"/>
    <property type="match status" value="2"/>
</dbReference>
<keyword evidence="4" id="KW-1003">Cell membrane</keyword>
<dbReference type="OrthoDB" id="9805682at2"/>
<evidence type="ECO:0000256" key="5">
    <source>
        <dbReference type="ARBA" id="ARBA00022519"/>
    </source>
</evidence>
<dbReference type="RefSeq" id="WP_008047451.1">
    <property type="nucleotide sequence ID" value="NZ_CH724154.1"/>
</dbReference>
<keyword evidence="13" id="KW-1185">Reference proteome</keyword>
<keyword evidence="3 9" id="KW-0813">Transport</keyword>
<evidence type="ECO:0000256" key="1">
    <source>
        <dbReference type="ARBA" id="ARBA00004429"/>
    </source>
</evidence>
<dbReference type="Proteomes" id="UP000005953">
    <property type="component" value="Unassembled WGS sequence"/>
</dbReference>
<dbReference type="Gene3D" id="1.20.81.30">
    <property type="entry name" value="Type II secretion system (T2SS), domain F"/>
    <property type="match status" value="2"/>
</dbReference>
<keyword evidence="8 10" id="KW-0472">Membrane</keyword>
<evidence type="ECO:0000313" key="13">
    <source>
        <dbReference type="Proteomes" id="UP000005953"/>
    </source>
</evidence>
<feature type="domain" description="Type II secretion system protein GspF" evidence="11">
    <location>
        <begin position="278"/>
        <end position="399"/>
    </location>
</feature>
<feature type="transmembrane region" description="Helical" evidence="10">
    <location>
        <begin position="227"/>
        <end position="244"/>
    </location>
</feature>
<evidence type="ECO:0000313" key="12">
    <source>
        <dbReference type="EMBL" id="EAR07403.1"/>
    </source>
</evidence>
<proteinExistence type="inferred from homology"/>
<dbReference type="InterPro" id="IPR003004">
    <property type="entry name" value="GspF/PilC"/>
</dbReference>
<dbReference type="InterPro" id="IPR001992">
    <property type="entry name" value="T2SS_GspF/T4SS_PilC_CS"/>
</dbReference>
<evidence type="ECO:0000256" key="6">
    <source>
        <dbReference type="ARBA" id="ARBA00022692"/>
    </source>
</evidence>
<dbReference type="Pfam" id="PF00482">
    <property type="entry name" value="T2SSF"/>
    <property type="match status" value="2"/>
</dbReference>
<keyword evidence="5" id="KW-0997">Cell inner membrane</keyword>
<sequence length="407" mass="43964">MATGTAKVSMFSYEGTDRSGKTRKGEISGTNPALIKAELRKQGVIKVKKLQKKRADINLFGGKKVKTEDIAVFTRQMATMMKAGVPLMRSFEIVAEGLDNPKMAELVTSMKNNVAGGGSFGSALRQHPKYFDDLYCSLIESGEQAGALETMLDRVAIYKEKSEAVKKKVKSAMKYPATVLVVAAIVTIILLLKVVPTFAEMFSNFGADLPVPTQIVMNMSSSLQENGIIWGSIILAIAIGFQQAHQRSKPFRHAVQRLSVKLPVFGPILYQSAMARYARTLSTTFAAGVPLVQALESAAGASGNIVYESAIMQVRNEVETGSELATSMKDTEVFPSMLVQMVSIGEQSGALDDMLGKAAIIYEEEVDNQVEGLTAMMEPMIMAFLGVVVGGLVVSMYLPIFQMGSAI</sequence>
<comment type="similarity">
    <text evidence="2 9">Belongs to the GSP F family.</text>
</comment>
<dbReference type="InterPro" id="IPR042094">
    <property type="entry name" value="T2SS_GspF_sf"/>
</dbReference>
<evidence type="ECO:0000256" key="3">
    <source>
        <dbReference type="ARBA" id="ARBA00022448"/>
    </source>
</evidence>
<organism evidence="12 13">
    <name type="scientific">Reinekea blandensis MED297</name>
    <dbReference type="NCBI Taxonomy" id="314283"/>
    <lineage>
        <taxon>Bacteria</taxon>
        <taxon>Pseudomonadati</taxon>
        <taxon>Pseudomonadota</taxon>
        <taxon>Gammaproteobacteria</taxon>
        <taxon>Oceanospirillales</taxon>
        <taxon>Saccharospirillaceae</taxon>
        <taxon>Reinekea</taxon>
    </lineage>
</organism>
<protein>
    <submittedName>
        <fullName evidence="12">Type II secretory pathway, component PulF</fullName>
    </submittedName>
</protein>
<dbReference type="HOGENOM" id="CLU_035032_2_1_6"/>
<dbReference type="GO" id="GO:0005886">
    <property type="term" value="C:plasma membrane"/>
    <property type="evidence" value="ECO:0007669"/>
    <property type="project" value="UniProtKB-SubCell"/>
</dbReference>
<dbReference type="AlphaFoldDB" id="A4BKF6"/>
<evidence type="ECO:0000256" key="7">
    <source>
        <dbReference type="ARBA" id="ARBA00022989"/>
    </source>
</evidence>
<dbReference type="InterPro" id="IPR018076">
    <property type="entry name" value="T2SS_GspF_dom"/>
</dbReference>
<dbReference type="PANTHER" id="PTHR30012">
    <property type="entry name" value="GENERAL SECRETION PATHWAY PROTEIN"/>
    <property type="match status" value="1"/>
</dbReference>
<feature type="transmembrane region" description="Helical" evidence="10">
    <location>
        <begin position="381"/>
        <end position="401"/>
    </location>
</feature>
<comment type="subcellular location">
    <subcellularLocation>
        <location evidence="1 9">Cell inner membrane</location>
        <topology evidence="1 9">Multi-pass membrane protein</topology>
    </subcellularLocation>
</comment>
<dbReference type="PANTHER" id="PTHR30012:SF7">
    <property type="entry name" value="PROTEIN TRANSPORT PROTEIN HOFC HOMOLOG"/>
    <property type="match status" value="1"/>
</dbReference>
<name>A4BKF6_9GAMM</name>
<comment type="caution">
    <text evidence="12">The sequence shown here is derived from an EMBL/GenBank/DDBJ whole genome shotgun (WGS) entry which is preliminary data.</text>
</comment>